<proteinExistence type="predicted"/>
<dbReference type="Gene3D" id="3.20.20.370">
    <property type="entry name" value="Glycoside hydrolase/deacetylase"/>
    <property type="match status" value="1"/>
</dbReference>
<dbReference type="InterPro" id="IPR002509">
    <property type="entry name" value="NODB_dom"/>
</dbReference>
<reference evidence="2" key="1">
    <citation type="journal article" date="2022" name="Int. J. Syst. Evol. Microbiol.">
        <title>Pseudomonas aegrilactucae sp. nov. and Pseudomonas morbosilactucae sp. nov., pathogens causing bacterial rot of lettuce in Japan.</title>
        <authorList>
            <person name="Sawada H."/>
            <person name="Fujikawa T."/>
            <person name="Satou M."/>
        </authorList>
    </citation>
    <scope>NUCLEOTIDE SEQUENCE</scope>
    <source>
        <strain evidence="2">0166_1</strain>
    </source>
</reference>
<accession>A0A9E6XYN4</accession>
<evidence type="ECO:0000259" key="1">
    <source>
        <dbReference type="PROSITE" id="PS51677"/>
    </source>
</evidence>
<protein>
    <submittedName>
        <fullName evidence="2">Peptidoglycan-N-acetylglucosamine deacetylase</fullName>
        <ecNumber evidence="2">3.5.1.104</ecNumber>
    </submittedName>
</protein>
<dbReference type="GO" id="GO:0005975">
    <property type="term" value="P:carbohydrate metabolic process"/>
    <property type="evidence" value="ECO:0007669"/>
    <property type="project" value="InterPro"/>
</dbReference>
<sequence length="225" mass="24186">MRWNAACVPDISLTFDNGPEPGVTPHVLDVLARRAIPATFFVVGAKLARPGARALAQRAAEEGHAIGNHTLTHGTPLGELGDEAAVREEIEATQRLIGDLAHPDRLFRPFGGGGHLDERVLSPTAVEVLVAGGYTCVTWNAVPRDWERPRRWPEIAVCQCRAADPAVLVLHDLPTGAMDHLERFLDLAAQDGARFVRGFPDTCVPIRRGRIAGSLDGIVAPAPDP</sequence>
<dbReference type="EC" id="3.5.1.104" evidence="2"/>
<dbReference type="Pfam" id="PF01522">
    <property type="entry name" value="Polysacc_deac_1"/>
    <property type="match status" value="1"/>
</dbReference>
<keyword evidence="2" id="KW-0378">Hydrolase</keyword>
<dbReference type="PANTHER" id="PTHR10587:SF137">
    <property type="entry name" value="4-DEOXY-4-FORMAMIDO-L-ARABINOSE-PHOSPHOUNDECAPRENOL DEFORMYLASE ARND-RELATED"/>
    <property type="match status" value="1"/>
</dbReference>
<dbReference type="AlphaFoldDB" id="A0A9E6XYN4"/>
<evidence type="ECO:0000313" key="2">
    <source>
        <dbReference type="EMBL" id="UGS36383.1"/>
    </source>
</evidence>
<organism evidence="2 3">
    <name type="scientific">Capillimicrobium parvum</name>
    <dbReference type="NCBI Taxonomy" id="2884022"/>
    <lineage>
        <taxon>Bacteria</taxon>
        <taxon>Bacillati</taxon>
        <taxon>Actinomycetota</taxon>
        <taxon>Thermoleophilia</taxon>
        <taxon>Solirubrobacterales</taxon>
        <taxon>Capillimicrobiaceae</taxon>
        <taxon>Capillimicrobium</taxon>
    </lineage>
</organism>
<dbReference type="InterPro" id="IPR011330">
    <property type="entry name" value="Glyco_hydro/deAcase_b/a-brl"/>
</dbReference>
<name>A0A9E6XYN4_9ACTN</name>
<dbReference type="PROSITE" id="PS51677">
    <property type="entry name" value="NODB"/>
    <property type="match status" value="1"/>
</dbReference>
<keyword evidence="3" id="KW-1185">Reference proteome</keyword>
<feature type="domain" description="NodB homology" evidence="1">
    <location>
        <begin position="9"/>
        <end position="196"/>
    </location>
</feature>
<dbReference type="InterPro" id="IPR050248">
    <property type="entry name" value="Polysacc_deacetylase_ArnD"/>
</dbReference>
<dbReference type="KEGG" id="sbae:DSM104329_02787"/>
<dbReference type="SUPFAM" id="SSF88713">
    <property type="entry name" value="Glycoside hydrolase/deacetylase"/>
    <property type="match status" value="1"/>
</dbReference>
<dbReference type="Proteomes" id="UP001162834">
    <property type="component" value="Chromosome"/>
</dbReference>
<evidence type="ECO:0000313" key="3">
    <source>
        <dbReference type="Proteomes" id="UP001162834"/>
    </source>
</evidence>
<dbReference type="CDD" id="cd10917">
    <property type="entry name" value="CE4_NodB_like_6s_7s"/>
    <property type="match status" value="1"/>
</dbReference>
<dbReference type="EMBL" id="CP087164">
    <property type="protein sequence ID" value="UGS36383.1"/>
    <property type="molecule type" value="Genomic_DNA"/>
</dbReference>
<dbReference type="GO" id="GO:0016810">
    <property type="term" value="F:hydrolase activity, acting on carbon-nitrogen (but not peptide) bonds"/>
    <property type="evidence" value="ECO:0007669"/>
    <property type="project" value="InterPro"/>
</dbReference>
<gene>
    <name evidence="2" type="primary">pgdA_1</name>
    <name evidence="2" type="ORF">DSM104329_02787</name>
</gene>
<dbReference type="PANTHER" id="PTHR10587">
    <property type="entry name" value="GLYCOSYL TRANSFERASE-RELATED"/>
    <property type="match status" value="1"/>
</dbReference>